<dbReference type="AlphaFoldDB" id="A0A8T0J764"/>
<feature type="binding site" evidence="12">
    <location>
        <position position="118"/>
    </location>
    <ligand>
        <name>(2R)-3-phosphoglycerate</name>
        <dbReference type="ChEBI" id="CHEBI:58272"/>
    </ligand>
</feature>
<dbReference type="Proteomes" id="UP000822688">
    <property type="component" value="Chromosome 1"/>
</dbReference>
<dbReference type="FunFam" id="3.40.50.1260:FF:000003">
    <property type="entry name" value="Phosphoglycerate kinase"/>
    <property type="match status" value="1"/>
</dbReference>
<keyword evidence="17" id="KW-1185">Reference proteome</keyword>
<keyword evidence="8" id="KW-0547">Nucleotide-binding</keyword>
<dbReference type="PANTHER" id="PTHR11406">
    <property type="entry name" value="PHOSPHOGLYCERATE KINASE"/>
    <property type="match status" value="1"/>
</dbReference>
<evidence type="ECO:0000256" key="13">
    <source>
        <dbReference type="PIRSR" id="PIRSR000724-2"/>
    </source>
</evidence>
<dbReference type="GO" id="GO:0043531">
    <property type="term" value="F:ADP binding"/>
    <property type="evidence" value="ECO:0007669"/>
    <property type="project" value="TreeGrafter"/>
</dbReference>
<evidence type="ECO:0000256" key="9">
    <source>
        <dbReference type="ARBA" id="ARBA00022777"/>
    </source>
</evidence>
<evidence type="ECO:0000256" key="1">
    <source>
        <dbReference type="ARBA" id="ARBA00000642"/>
    </source>
</evidence>
<dbReference type="InterPro" id="IPR015911">
    <property type="entry name" value="Phosphoglycerate_kinase_CS"/>
</dbReference>
<feature type="binding site" evidence="13">
    <location>
        <position position="406"/>
    </location>
    <ligand>
        <name>ATP</name>
        <dbReference type="ChEBI" id="CHEBI:30616"/>
    </ligand>
</feature>
<keyword evidence="9 14" id="KW-0418">Kinase</keyword>
<dbReference type="Pfam" id="PF00162">
    <property type="entry name" value="PGK"/>
    <property type="match status" value="1"/>
</dbReference>
<dbReference type="FunFam" id="3.40.50.1260:FF:000006">
    <property type="entry name" value="Phosphoglycerate kinase"/>
    <property type="match status" value="1"/>
</dbReference>
<organism evidence="16 17">
    <name type="scientific">Ceratodon purpureus</name>
    <name type="common">Fire moss</name>
    <name type="synonym">Dicranum purpureum</name>
    <dbReference type="NCBI Taxonomy" id="3225"/>
    <lineage>
        <taxon>Eukaryota</taxon>
        <taxon>Viridiplantae</taxon>
        <taxon>Streptophyta</taxon>
        <taxon>Embryophyta</taxon>
        <taxon>Bryophyta</taxon>
        <taxon>Bryophytina</taxon>
        <taxon>Bryopsida</taxon>
        <taxon>Dicranidae</taxon>
        <taxon>Pseudoditrichales</taxon>
        <taxon>Ditrichaceae</taxon>
        <taxon>Ceratodon</taxon>
    </lineage>
</organism>
<feature type="binding site" evidence="13">
    <location>
        <position position="375"/>
    </location>
    <ligand>
        <name>ATP</name>
        <dbReference type="ChEBI" id="CHEBI:30616"/>
    </ligand>
</feature>
<evidence type="ECO:0000256" key="12">
    <source>
        <dbReference type="PIRSR" id="PIRSR000724-1"/>
    </source>
</evidence>
<evidence type="ECO:0000256" key="15">
    <source>
        <dbReference type="RuleBase" id="RU000696"/>
    </source>
</evidence>
<dbReference type="EC" id="2.7.2.3" evidence="14"/>
<evidence type="ECO:0000256" key="7">
    <source>
        <dbReference type="ARBA" id="ARBA00022679"/>
    </source>
</evidence>
<dbReference type="InterPro" id="IPR036043">
    <property type="entry name" value="Phosphoglycerate_kinase_sf"/>
</dbReference>
<dbReference type="EMBL" id="CM026421">
    <property type="protein sequence ID" value="KAG0591744.1"/>
    <property type="molecule type" value="Genomic_DNA"/>
</dbReference>
<feature type="binding site" evidence="12">
    <location>
        <begin position="141"/>
        <end position="144"/>
    </location>
    <ligand>
        <name>substrate</name>
    </ligand>
</feature>
<dbReference type="GO" id="GO:0005829">
    <property type="term" value="C:cytosol"/>
    <property type="evidence" value="ECO:0007669"/>
    <property type="project" value="TreeGrafter"/>
</dbReference>
<evidence type="ECO:0000256" key="4">
    <source>
        <dbReference type="ARBA" id="ARBA00005215"/>
    </source>
</evidence>
<sequence>METLAMGSAVAATGLTTRVATQAAVQSRTTVSSAFVGKSLRLKTSGVSLAAPAQQKLRVIRADAGAQTAQVDTKASTVARKANVNDLPGSEFEGKTVFVRADLNVPLDKSLNITDDTRIRASVPTIQLLVKNGAKVVLASHLGRPKSGPEDKFSLKPVAGRLSELLGQTVELAPDSIGPEVESKIAALKGGQVLLLENVRFYKEEEKNDVEFSKKLAKNIDIFVNDAFGTAHRAHSSTAGIAEFVNKKVAGLLLEKELTYLAGAVSAPAKPFVAIVGGSKVSSKITVIESLMSVCDKVILGGGMIFTFFKADGKNVGGSLVEDDKIDLAKNLVAMAKEKGVELILPVDVIAADKFAPDAATQITSSSDIPEGWMGLDIGPDSIKQFQDALKGSKTVLWNGPMGVFEFKAFAEGTTAIAKTLAGLTKEGAITIIGGGDSVAAVEQAGLASEMSHVSTGGGASLELLEGKVLPGVAALDDF</sequence>
<dbReference type="InterPro" id="IPR001576">
    <property type="entry name" value="Phosphoglycerate_kinase"/>
</dbReference>
<dbReference type="GO" id="GO:0004618">
    <property type="term" value="F:phosphoglycerate kinase activity"/>
    <property type="evidence" value="ECO:0007669"/>
    <property type="project" value="UniProtKB-EC"/>
</dbReference>
<name>A0A8T0J764_CERPU</name>
<feature type="binding site" evidence="12">
    <location>
        <position position="200"/>
    </location>
    <ligand>
        <name>(2R)-3-phosphoglycerate</name>
        <dbReference type="ChEBI" id="CHEBI:58272"/>
    </ligand>
</feature>
<comment type="pathway">
    <text evidence="4">Carbohydrate biosynthesis; Calvin cycle.</text>
</comment>
<reference evidence="16" key="1">
    <citation type="submission" date="2020-06" db="EMBL/GenBank/DDBJ databases">
        <title>WGS assembly of Ceratodon purpureus strain R40.</title>
        <authorList>
            <person name="Carey S.B."/>
            <person name="Jenkins J."/>
            <person name="Shu S."/>
            <person name="Lovell J.T."/>
            <person name="Sreedasyam A."/>
            <person name="Maumus F."/>
            <person name="Tiley G.P."/>
            <person name="Fernandez-Pozo N."/>
            <person name="Barry K."/>
            <person name="Chen C."/>
            <person name="Wang M."/>
            <person name="Lipzen A."/>
            <person name="Daum C."/>
            <person name="Saski C.A."/>
            <person name="Payton A.C."/>
            <person name="Mcbreen J.C."/>
            <person name="Conrad R.E."/>
            <person name="Kollar L.M."/>
            <person name="Olsson S."/>
            <person name="Huttunen S."/>
            <person name="Landis J.B."/>
            <person name="Wickett N.J."/>
            <person name="Johnson M.G."/>
            <person name="Rensing S.A."/>
            <person name="Grimwood J."/>
            <person name="Schmutz J."/>
            <person name="Mcdaniel S.F."/>
        </authorList>
    </citation>
    <scope>NUCLEOTIDE SEQUENCE</scope>
    <source>
        <strain evidence="16">R40</strain>
    </source>
</reference>
<evidence type="ECO:0000256" key="14">
    <source>
        <dbReference type="RuleBase" id="RU000532"/>
    </source>
</evidence>
<dbReference type="InterPro" id="IPR015824">
    <property type="entry name" value="Phosphoglycerate_kinase_N"/>
</dbReference>
<evidence type="ECO:0000256" key="10">
    <source>
        <dbReference type="ARBA" id="ARBA00022840"/>
    </source>
</evidence>
<dbReference type="FunFam" id="3.40.50.1260:FF:000017">
    <property type="entry name" value="Phosphoglycerate kinase"/>
    <property type="match status" value="1"/>
</dbReference>
<feature type="binding site" evidence="12">
    <location>
        <position position="233"/>
    </location>
    <ligand>
        <name>(2R)-3-phosphoglycerate</name>
        <dbReference type="ChEBI" id="CHEBI:58272"/>
    </ligand>
</feature>
<feature type="binding site" evidence="13">
    <location>
        <position position="284"/>
    </location>
    <ligand>
        <name>ATP</name>
        <dbReference type="ChEBI" id="CHEBI:30616"/>
    </ligand>
</feature>
<gene>
    <name evidence="16" type="ORF">KC19_1G198400</name>
</gene>
<dbReference type="PIRSF" id="PIRSF000724">
    <property type="entry name" value="Pgk"/>
    <property type="match status" value="1"/>
</dbReference>
<feature type="binding site" evidence="12">
    <location>
        <begin position="102"/>
        <end position="104"/>
    </location>
    <ligand>
        <name>substrate</name>
    </ligand>
</feature>
<dbReference type="GO" id="GO:0005524">
    <property type="term" value="F:ATP binding"/>
    <property type="evidence" value="ECO:0007669"/>
    <property type="project" value="UniProtKB-KW"/>
</dbReference>
<accession>A0A8T0J764</accession>
<evidence type="ECO:0000256" key="11">
    <source>
        <dbReference type="ARBA" id="ARBA00022842"/>
    </source>
</evidence>
<dbReference type="HAMAP" id="MF_00145">
    <property type="entry name" value="Phosphoglyc_kinase"/>
    <property type="match status" value="1"/>
</dbReference>
<feature type="binding site" evidence="13">
    <location>
        <begin position="435"/>
        <end position="438"/>
    </location>
    <ligand>
        <name>ATP</name>
        <dbReference type="ChEBI" id="CHEBI:30616"/>
    </ligand>
</feature>
<keyword evidence="10 13" id="KW-0067">ATP-binding</keyword>
<keyword evidence="11" id="KW-0460">Magnesium</keyword>
<evidence type="ECO:0000256" key="8">
    <source>
        <dbReference type="ARBA" id="ARBA00022741"/>
    </source>
</evidence>
<dbReference type="GO" id="GO:0006094">
    <property type="term" value="P:gluconeogenesis"/>
    <property type="evidence" value="ECO:0007669"/>
    <property type="project" value="TreeGrafter"/>
</dbReference>
<dbReference type="SUPFAM" id="SSF53748">
    <property type="entry name" value="Phosphoglycerate kinase"/>
    <property type="match status" value="1"/>
</dbReference>
<dbReference type="GO" id="GO:0006096">
    <property type="term" value="P:glycolytic process"/>
    <property type="evidence" value="ECO:0007669"/>
    <property type="project" value="InterPro"/>
</dbReference>
<dbReference type="CDD" id="cd00318">
    <property type="entry name" value="Phosphoglycerate_kinase"/>
    <property type="match status" value="1"/>
</dbReference>
<dbReference type="PRINTS" id="PR00477">
    <property type="entry name" value="PHGLYCKINASE"/>
</dbReference>
<comment type="caution">
    <text evidence="16">The sequence shown here is derived from an EMBL/GenBank/DDBJ whole genome shotgun (WGS) entry which is preliminary data.</text>
</comment>
<dbReference type="OrthoDB" id="275353at2759"/>
<dbReference type="PANTHER" id="PTHR11406:SF23">
    <property type="entry name" value="PHOSPHOGLYCERATE KINASE 1, CHLOROPLASTIC-RELATED"/>
    <property type="match status" value="1"/>
</dbReference>
<proteinExistence type="inferred from homology"/>
<evidence type="ECO:0000313" key="17">
    <source>
        <dbReference type="Proteomes" id="UP000822688"/>
    </source>
</evidence>
<evidence type="ECO:0000256" key="3">
    <source>
        <dbReference type="ARBA" id="ARBA00004229"/>
    </source>
</evidence>
<dbReference type="Gene3D" id="3.40.50.1260">
    <property type="entry name" value="Phosphoglycerate kinase, N-terminal domain"/>
    <property type="match status" value="2"/>
</dbReference>
<dbReference type="PROSITE" id="PS00111">
    <property type="entry name" value="PGLYCERATE_KINASE"/>
    <property type="match status" value="1"/>
</dbReference>
<comment type="cofactor">
    <cofactor evidence="2">
        <name>Mg(2+)</name>
        <dbReference type="ChEBI" id="CHEBI:18420"/>
    </cofactor>
</comment>
<comment type="catalytic activity">
    <reaction evidence="1 14">
        <text>(2R)-3-phosphoglycerate + ATP = (2R)-3-phospho-glyceroyl phosphate + ADP</text>
        <dbReference type="Rhea" id="RHEA:14801"/>
        <dbReference type="ChEBI" id="CHEBI:30616"/>
        <dbReference type="ChEBI" id="CHEBI:57604"/>
        <dbReference type="ChEBI" id="CHEBI:58272"/>
        <dbReference type="ChEBI" id="CHEBI:456216"/>
        <dbReference type="EC" id="2.7.2.3"/>
    </reaction>
</comment>
<dbReference type="GO" id="GO:0009507">
    <property type="term" value="C:chloroplast"/>
    <property type="evidence" value="ECO:0007669"/>
    <property type="project" value="UniProtKB-SubCell"/>
</dbReference>
<comment type="subcellular location">
    <subcellularLocation>
        <location evidence="3">Plastid</location>
        <location evidence="3">Chloroplast</location>
    </subcellularLocation>
</comment>
<keyword evidence="7 14" id="KW-0808">Transferase</keyword>
<comment type="similarity">
    <text evidence="5 14">Belongs to the phosphoglycerate kinase family.</text>
</comment>
<evidence type="ECO:0000256" key="6">
    <source>
        <dbReference type="ARBA" id="ARBA00011245"/>
    </source>
</evidence>
<evidence type="ECO:0000256" key="5">
    <source>
        <dbReference type="ARBA" id="ARBA00008982"/>
    </source>
</evidence>
<evidence type="ECO:0000313" key="16">
    <source>
        <dbReference type="EMBL" id="KAG0591744.1"/>
    </source>
</evidence>
<protein>
    <recommendedName>
        <fullName evidence="14">Phosphoglycerate kinase</fullName>
        <ecNumber evidence="14">2.7.2.3</ecNumber>
    </recommendedName>
</protein>
<comment type="subunit">
    <text evidence="6 15">Monomer.</text>
</comment>
<evidence type="ECO:0000256" key="2">
    <source>
        <dbReference type="ARBA" id="ARBA00001946"/>
    </source>
</evidence>